<dbReference type="OrthoDB" id="331602at2157"/>
<dbReference type="EMBL" id="AOJE01000010">
    <property type="protein sequence ID" value="ELZ42693.1"/>
    <property type="molecule type" value="Genomic_DNA"/>
</dbReference>
<reference evidence="2 3" key="1">
    <citation type="journal article" date="2014" name="PLoS Genet.">
        <title>Phylogenetically driven sequencing of extremely halophilic archaea reveals strategies for static and dynamic osmo-response.</title>
        <authorList>
            <person name="Becker E.A."/>
            <person name="Seitzer P.M."/>
            <person name="Tritt A."/>
            <person name="Larsen D."/>
            <person name="Krusor M."/>
            <person name="Yao A.I."/>
            <person name="Wu D."/>
            <person name="Madern D."/>
            <person name="Eisen J.A."/>
            <person name="Darling A.E."/>
            <person name="Facciotti M.T."/>
        </authorList>
    </citation>
    <scope>NUCLEOTIDE SEQUENCE [LARGE SCALE GENOMIC DNA]</scope>
    <source>
        <strain evidence="2 3">DSM 1137</strain>
    </source>
</reference>
<protein>
    <submittedName>
        <fullName evidence="2">Uncharacterized protein</fullName>
    </submittedName>
</protein>
<dbReference type="AlphaFoldDB" id="M0E6K2"/>
<name>M0E6K2_9EURY</name>
<keyword evidence="3" id="KW-1185">Reference proteome</keyword>
<accession>M0E6K2</accession>
<dbReference type="PATRIC" id="fig|1227484.4.peg.374"/>
<dbReference type="RefSeq" id="WP_004046200.1">
    <property type="nucleotide sequence ID" value="NZ_AOJE01000010.1"/>
</dbReference>
<evidence type="ECO:0000313" key="2">
    <source>
        <dbReference type="EMBL" id="ELZ42693.1"/>
    </source>
</evidence>
<dbReference type="eggNOG" id="arCOG11490">
    <property type="taxonomic scope" value="Archaea"/>
</dbReference>
<gene>
    <name evidence="2" type="ORF">C471_01835</name>
</gene>
<keyword evidence="1" id="KW-0472">Membrane</keyword>
<organism evidence="2 3">
    <name type="scientific">Halorubrum saccharovorum DSM 1137</name>
    <dbReference type="NCBI Taxonomy" id="1227484"/>
    <lineage>
        <taxon>Archaea</taxon>
        <taxon>Methanobacteriati</taxon>
        <taxon>Methanobacteriota</taxon>
        <taxon>Stenosarchaea group</taxon>
        <taxon>Halobacteria</taxon>
        <taxon>Halobacteriales</taxon>
        <taxon>Haloferacaceae</taxon>
        <taxon>Halorubrum</taxon>
    </lineage>
</organism>
<feature type="transmembrane region" description="Helical" evidence="1">
    <location>
        <begin position="217"/>
        <end position="233"/>
    </location>
</feature>
<feature type="transmembrane region" description="Helical" evidence="1">
    <location>
        <begin position="41"/>
        <end position="61"/>
    </location>
</feature>
<comment type="caution">
    <text evidence="2">The sequence shown here is derived from an EMBL/GenBank/DDBJ whole genome shotgun (WGS) entry which is preliminary data.</text>
</comment>
<keyword evidence="1" id="KW-1133">Transmembrane helix</keyword>
<feature type="transmembrane region" description="Helical" evidence="1">
    <location>
        <begin position="188"/>
        <end position="210"/>
    </location>
</feature>
<evidence type="ECO:0000313" key="3">
    <source>
        <dbReference type="Proteomes" id="UP000011514"/>
    </source>
</evidence>
<dbReference type="Proteomes" id="UP000011514">
    <property type="component" value="Unassembled WGS sequence"/>
</dbReference>
<feature type="transmembrane region" description="Helical" evidence="1">
    <location>
        <begin position="159"/>
        <end position="182"/>
    </location>
</feature>
<sequence length="274" mass="27323">MQPPSTRTLLAGLGGGVAHLAAVEALFRQLGHVPETLWPLASVAEALSLFVAGFLVAAATAHTGLASPPSGLAALLGWATYRDLATPDPTWSELGGRLVVDGEVFLTSYAGAWHVWLGLIAATAAVEFGLRREFGIADGRLRNLPSAAELRRDGRGVSAAAIAPADTLAAAVGGAFGIAVVARTAGVGVTPAAALPVLVVTTGAAGGVPVAGALRGLVAPAVGFGALVVPPLLRTTLTGGEGGPVFLLLLGPLAGALALVGVVESAIRRRLRGR</sequence>
<feature type="transmembrane region" description="Helical" evidence="1">
    <location>
        <begin position="245"/>
        <end position="267"/>
    </location>
</feature>
<proteinExistence type="predicted"/>
<evidence type="ECO:0000256" key="1">
    <source>
        <dbReference type="SAM" id="Phobius"/>
    </source>
</evidence>
<keyword evidence="1" id="KW-0812">Transmembrane</keyword>